<sequence>MTAVVEYVTFDDEHALLRCTLYFLEIRVRVVIEHLFFLINTTYQ</sequence>
<evidence type="ECO:0000313" key="1">
    <source>
        <dbReference type="EMBL" id="EFA43872.1"/>
    </source>
</evidence>
<accession>D1PXP8</accession>
<name>D1PXP8_9BACT</name>
<proteinExistence type="predicted"/>
<organism evidence="1 2">
    <name type="scientific">Hallella bergensis DSM 17361</name>
    <dbReference type="NCBI Taxonomy" id="585502"/>
    <lineage>
        <taxon>Bacteria</taxon>
        <taxon>Pseudomonadati</taxon>
        <taxon>Bacteroidota</taxon>
        <taxon>Bacteroidia</taxon>
        <taxon>Bacteroidales</taxon>
        <taxon>Prevotellaceae</taxon>
        <taxon>Hallella</taxon>
    </lineage>
</organism>
<protein>
    <submittedName>
        <fullName evidence="1">Uncharacterized protein</fullName>
    </submittedName>
</protein>
<dbReference type="Proteomes" id="UP000003160">
    <property type="component" value="Unassembled WGS sequence"/>
</dbReference>
<evidence type="ECO:0000313" key="2">
    <source>
        <dbReference type="Proteomes" id="UP000003160"/>
    </source>
</evidence>
<gene>
    <name evidence="1" type="ORF">HMPREF0645_1733</name>
</gene>
<keyword evidence="2" id="KW-1185">Reference proteome</keyword>
<reference evidence="1 2" key="1">
    <citation type="submission" date="2009-10" db="EMBL/GenBank/DDBJ databases">
        <authorList>
            <person name="Qin X."/>
            <person name="Bachman B."/>
            <person name="Battles P."/>
            <person name="Bell A."/>
            <person name="Bess C."/>
            <person name="Bickham C."/>
            <person name="Chaboub L."/>
            <person name="Chen D."/>
            <person name="Coyle M."/>
            <person name="Deiros D.R."/>
            <person name="Dinh H."/>
            <person name="Forbes L."/>
            <person name="Fowler G."/>
            <person name="Francisco L."/>
            <person name="Fu Q."/>
            <person name="Gubbala S."/>
            <person name="Hale W."/>
            <person name="Han Y."/>
            <person name="Hemphill L."/>
            <person name="Highlander S.K."/>
            <person name="Hirani K."/>
            <person name="Hogues M."/>
            <person name="Jackson L."/>
            <person name="Jakkamsetti A."/>
            <person name="Javaid M."/>
            <person name="Jiang H."/>
            <person name="Korchina V."/>
            <person name="Kovar C."/>
            <person name="Lara F."/>
            <person name="Lee S."/>
            <person name="Mata R."/>
            <person name="Mathew T."/>
            <person name="Moen C."/>
            <person name="Morales K."/>
            <person name="Munidasa M."/>
            <person name="Nazareth L."/>
            <person name="Ngo R."/>
            <person name="Nguyen L."/>
            <person name="Okwuonu G."/>
            <person name="Ongeri F."/>
            <person name="Patil S."/>
            <person name="Petrosino J."/>
            <person name="Pham C."/>
            <person name="Pham P."/>
            <person name="Pu L.-L."/>
            <person name="Puazo M."/>
            <person name="Raj R."/>
            <person name="Reid J."/>
            <person name="Rouhana J."/>
            <person name="Saada N."/>
            <person name="Shang Y."/>
            <person name="Simmons D."/>
            <person name="Thornton R."/>
            <person name="Warren J."/>
            <person name="Weissenberger G."/>
            <person name="Zhang J."/>
            <person name="Zhang L."/>
            <person name="Zhou C."/>
            <person name="Zhu D."/>
            <person name="Muzny D."/>
            <person name="Worley K."/>
            <person name="Gibbs R."/>
        </authorList>
    </citation>
    <scope>NUCLEOTIDE SEQUENCE [LARGE SCALE GENOMIC DNA]</scope>
    <source>
        <strain evidence="1 2">DSM 17361</strain>
    </source>
</reference>
<dbReference type="HOGENOM" id="CLU_3220055_0_0_10"/>
<dbReference type="AlphaFoldDB" id="D1PXP8"/>
<dbReference type="EMBL" id="ACKS01000071">
    <property type="protein sequence ID" value="EFA43872.1"/>
    <property type="molecule type" value="Genomic_DNA"/>
</dbReference>
<comment type="caution">
    <text evidence="1">The sequence shown here is derived from an EMBL/GenBank/DDBJ whole genome shotgun (WGS) entry which is preliminary data.</text>
</comment>